<organism evidence="1 2">
    <name type="scientific">Bondarzewia mesenterica</name>
    <dbReference type="NCBI Taxonomy" id="1095465"/>
    <lineage>
        <taxon>Eukaryota</taxon>
        <taxon>Fungi</taxon>
        <taxon>Dikarya</taxon>
        <taxon>Basidiomycota</taxon>
        <taxon>Agaricomycotina</taxon>
        <taxon>Agaricomycetes</taxon>
        <taxon>Russulales</taxon>
        <taxon>Bondarzewiaceae</taxon>
        <taxon>Bondarzewia</taxon>
    </lineage>
</organism>
<protein>
    <submittedName>
        <fullName evidence="1">Uncharacterized protein</fullName>
    </submittedName>
</protein>
<evidence type="ECO:0000313" key="1">
    <source>
        <dbReference type="EMBL" id="THH20600.1"/>
    </source>
</evidence>
<accession>A0A4S4MC36</accession>
<name>A0A4S4MC36_9AGAM</name>
<comment type="caution">
    <text evidence="1">The sequence shown here is derived from an EMBL/GenBank/DDBJ whole genome shotgun (WGS) entry which is preliminary data.</text>
</comment>
<evidence type="ECO:0000313" key="2">
    <source>
        <dbReference type="Proteomes" id="UP000310158"/>
    </source>
</evidence>
<gene>
    <name evidence="1" type="ORF">EW146_g808</name>
</gene>
<dbReference type="EMBL" id="SGPL01000018">
    <property type="protein sequence ID" value="THH20600.1"/>
    <property type="molecule type" value="Genomic_DNA"/>
</dbReference>
<reference evidence="1 2" key="1">
    <citation type="submission" date="2019-02" db="EMBL/GenBank/DDBJ databases">
        <title>Genome sequencing of the rare red list fungi Bondarzewia mesenterica.</title>
        <authorList>
            <person name="Buettner E."/>
            <person name="Kellner H."/>
        </authorList>
    </citation>
    <scope>NUCLEOTIDE SEQUENCE [LARGE SCALE GENOMIC DNA]</scope>
    <source>
        <strain evidence="1 2">DSM 108281</strain>
    </source>
</reference>
<dbReference type="Proteomes" id="UP000310158">
    <property type="component" value="Unassembled WGS sequence"/>
</dbReference>
<dbReference type="AlphaFoldDB" id="A0A4S4MC36"/>
<keyword evidence="2" id="KW-1185">Reference proteome</keyword>
<sequence>MTAKELQAGRRNVLLPPDVVEALVEASFSSCSESLDSHLPNIVVLPPTVNRPVALDTIMEEGLCNARTVNENN</sequence>
<proteinExistence type="predicted"/>